<dbReference type="Proteomes" id="UP000247702">
    <property type="component" value="Unassembled WGS sequence"/>
</dbReference>
<reference evidence="1 2" key="1">
    <citation type="submission" date="2017-11" db="EMBL/GenBank/DDBJ databases">
        <title>The genome of Rhizophagus clarus HR1 reveals common genetic basis of auxotrophy among arbuscular mycorrhizal fungi.</title>
        <authorList>
            <person name="Kobayashi Y."/>
        </authorList>
    </citation>
    <scope>NUCLEOTIDE SEQUENCE [LARGE SCALE GENOMIC DNA]</scope>
    <source>
        <strain evidence="1 2">HR1</strain>
    </source>
</reference>
<comment type="caution">
    <text evidence="1">The sequence shown here is derived from an EMBL/GenBank/DDBJ whole genome shotgun (WGS) entry which is preliminary data.</text>
</comment>
<sequence>MAFLKSPKVLFFKLEYLDFVPIRCKFRFLKISVLELKKSLELFDSLNEMDVPVYGSTDYEYSSDEGSKIQEDTFQSALTRNQKKKLRKKNKKLQHKQLPISQHPKAEPVQYKPLAQQANILNTLISLIVHTALRVYSGILNSQDSLAEIFSLLEKKVGDTVDYKISHADQNPVNSGISH</sequence>
<dbReference type="EMBL" id="BEXD01001095">
    <property type="protein sequence ID" value="GBB92211.1"/>
    <property type="molecule type" value="Genomic_DNA"/>
</dbReference>
<protein>
    <submittedName>
        <fullName evidence="1">Uncharacterized protein</fullName>
    </submittedName>
</protein>
<evidence type="ECO:0000313" key="1">
    <source>
        <dbReference type="EMBL" id="GBB92211.1"/>
    </source>
</evidence>
<gene>
    <name evidence="1" type="ORF">RclHR1_19840001</name>
</gene>
<keyword evidence="2" id="KW-1185">Reference proteome</keyword>
<dbReference type="AlphaFoldDB" id="A0A2Z6R5H2"/>
<proteinExistence type="predicted"/>
<evidence type="ECO:0000313" key="2">
    <source>
        <dbReference type="Proteomes" id="UP000247702"/>
    </source>
</evidence>
<organism evidence="1 2">
    <name type="scientific">Rhizophagus clarus</name>
    <dbReference type="NCBI Taxonomy" id="94130"/>
    <lineage>
        <taxon>Eukaryota</taxon>
        <taxon>Fungi</taxon>
        <taxon>Fungi incertae sedis</taxon>
        <taxon>Mucoromycota</taxon>
        <taxon>Glomeromycotina</taxon>
        <taxon>Glomeromycetes</taxon>
        <taxon>Glomerales</taxon>
        <taxon>Glomeraceae</taxon>
        <taxon>Rhizophagus</taxon>
    </lineage>
</organism>
<accession>A0A2Z6R5H2</accession>
<name>A0A2Z6R5H2_9GLOM</name>